<dbReference type="GO" id="GO:0071972">
    <property type="term" value="F:peptidoglycan L,D-transpeptidase activity"/>
    <property type="evidence" value="ECO:0007669"/>
    <property type="project" value="TreeGrafter"/>
</dbReference>
<dbReference type="AlphaFoldDB" id="A0A840PJM2"/>
<evidence type="ECO:0000256" key="11">
    <source>
        <dbReference type="ARBA" id="ARBA00022989"/>
    </source>
</evidence>
<dbReference type="GO" id="GO:0008360">
    <property type="term" value="P:regulation of cell shape"/>
    <property type="evidence" value="ECO:0007669"/>
    <property type="project" value="UniProtKB-KW"/>
</dbReference>
<evidence type="ECO:0000313" key="18">
    <source>
        <dbReference type="Proteomes" id="UP000578449"/>
    </source>
</evidence>
<dbReference type="Pfam" id="PF00905">
    <property type="entry name" value="Transpeptidase"/>
    <property type="match status" value="1"/>
</dbReference>
<evidence type="ECO:0000256" key="9">
    <source>
        <dbReference type="ARBA" id="ARBA00022960"/>
    </source>
</evidence>
<dbReference type="InterPro" id="IPR036138">
    <property type="entry name" value="PBP_dimer_sf"/>
</dbReference>
<keyword evidence="5" id="KW-0997">Cell inner membrane</keyword>
<dbReference type="GO" id="GO:0005886">
    <property type="term" value="C:plasma membrane"/>
    <property type="evidence" value="ECO:0007669"/>
    <property type="project" value="UniProtKB-SubCell"/>
</dbReference>
<evidence type="ECO:0000256" key="4">
    <source>
        <dbReference type="ARBA" id="ARBA00022475"/>
    </source>
</evidence>
<dbReference type="SUPFAM" id="SSF56601">
    <property type="entry name" value="beta-lactamase/transpeptidase-like"/>
    <property type="match status" value="1"/>
</dbReference>
<comment type="caution">
    <text evidence="17">The sequence shown here is derived from an EMBL/GenBank/DDBJ whole genome shotgun (WGS) entry which is preliminary data.</text>
</comment>
<keyword evidence="11 14" id="KW-1133">Transmembrane helix</keyword>
<dbReference type="Gene3D" id="3.40.710.10">
    <property type="entry name" value="DD-peptidase/beta-lactamase superfamily"/>
    <property type="match status" value="1"/>
</dbReference>
<evidence type="ECO:0000256" key="6">
    <source>
        <dbReference type="ARBA" id="ARBA00022670"/>
    </source>
</evidence>
<evidence type="ECO:0000256" key="8">
    <source>
        <dbReference type="ARBA" id="ARBA00022801"/>
    </source>
</evidence>
<proteinExistence type="inferred from homology"/>
<reference evidence="17 18" key="1">
    <citation type="submission" date="2020-08" db="EMBL/GenBank/DDBJ databases">
        <title>Genomic Encyclopedia of Type Strains, Phase IV (KMG-IV): sequencing the most valuable type-strain genomes for metagenomic binning, comparative biology and taxonomic classification.</title>
        <authorList>
            <person name="Goeker M."/>
        </authorList>
    </citation>
    <scope>NUCLEOTIDE SEQUENCE [LARGE SCALE GENOMIC DNA]</scope>
    <source>
        <strain evidence="17 18">DSM 45615</strain>
    </source>
</reference>
<organism evidence="17 18">
    <name type="scientific">Thermocatellispora tengchongensis</name>
    <dbReference type="NCBI Taxonomy" id="1073253"/>
    <lineage>
        <taxon>Bacteria</taxon>
        <taxon>Bacillati</taxon>
        <taxon>Actinomycetota</taxon>
        <taxon>Actinomycetes</taxon>
        <taxon>Streptosporangiales</taxon>
        <taxon>Streptosporangiaceae</taxon>
        <taxon>Thermocatellispora</taxon>
    </lineage>
</organism>
<keyword evidence="9" id="KW-0133">Cell shape</keyword>
<dbReference type="GO" id="GO:0008658">
    <property type="term" value="F:penicillin binding"/>
    <property type="evidence" value="ECO:0007669"/>
    <property type="project" value="InterPro"/>
</dbReference>
<dbReference type="InterPro" id="IPR001460">
    <property type="entry name" value="PCN-bd_Tpept"/>
</dbReference>
<dbReference type="Pfam" id="PF03717">
    <property type="entry name" value="PBP_dimer"/>
    <property type="match status" value="1"/>
</dbReference>
<dbReference type="NCBIfam" id="TIGR03423">
    <property type="entry name" value="pbp2_mrdA"/>
    <property type="match status" value="1"/>
</dbReference>
<keyword evidence="12 14" id="KW-0472">Membrane</keyword>
<dbReference type="GO" id="GO:0009252">
    <property type="term" value="P:peptidoglycan biosynthetic process"/>
    <property type="evidence" value="ECO:0007669"/>
    <property type="project" value="UniProtKB-KW"/>
</dbReference>
<dbReference type="InterPro" id="IPR050515">
    <property type="entry name" value="Beta-lactam/transpept"/>
</dbReference>
<accession>A0A840PJM2</accession>
<keyword evidence="7 14" id="KW-0812">Transmembrane</keyword>
<evidence type="ECO:0000256" key="5">
    <source>
        <dbReference type="ARBA" id="ARBA00022519"/>
    </source>
</evidence>
<dbReference type="InterPro" id="IPR017790">
    <property type="entry name" value="Penicillin-binding_protein_2"/>
</dbReference>
<evidence type="ECO:0000256" key="12">
    <source>
        <dbReference type="ARBA" id="ARBA00023136"/>
    </source>
</evidence>
<evidence type="ECO:0000256" key="10">
    <source>
        <dbReference type="ARBA" id="ARBA00022984"/>
    </source>
</evidence>
<feature type="domain" description="Penicillin-binding protein dimerisation" evidence="16">
    <location>
        <begin position="54"/>
        <end position="233"/>
    </location>
</feature>
<evidence type="ECO:0000259" key="15">
    <source>
        <dbReference type="Pfam" id="PF00905"/>
    </source>
</evidence>
<evidence type="ECO:0000256" key="1">
    <source>
        <dbReference type="ARBA" id="ARBA00004167"/>
    </source>
</evidence>
<keyword evidence="4" id="KW-1003">Cell membrane</keyword>
<dbReference type="RefSeq" id="WP_185054983.1">
    <property type="nucleotide sequence ID" value="NZ_BAABIX010000030.1"/>
</dbReference>
<keyword evidence="18" id="KW-1185">Reference proteome</keyword>
<evidence type="ECO:0000256" key="7">
    <source>
        <dbReference type="ARBA" id="ARBA00022692"/>
    </source>
</evidence>
<name>A0A840PJM2_9ACTN</name>
<dbReference type="InterPro" id="IPR012338">
    <property type="entry name" value="Beta-lactam/transpept-like"/>
</dbReference>
<dbReference type="SUPFAM" id="SSF56519">
    <property type="entry name" value="Penicillin binding protein dimerisation domain"/>
    <property type="match status" value="1"/>
</dbReference>
<dbReference type="GO" id="GO:0006508">
    <property type="term" value="P:proteolysis"/>
    <property type="evidence" value="ECO:0007669"/>
    <property type="project" value="UniProtKB-KW"/>
</dbReference>
<evidence type="ECO:0000256" key="2">
    <source>
        <dbReference type="ARBA" id="ARBA00004236"/>
    </source>
</evidence>
<dbReference type="PANTHER" id="PTHR30627:SF2">
    <property type="entry name" value="PEPTIDOGLYCAN D,D-TRANSPEPTIDASE MRDA"/>
    <property type="match status" value="1"/>
</dbReference>
<comment type="subcellular location">
    <subcellularLocation>
        <location evidence="2">Cell membrane</location>
    </subcellularLocation>
    <subcellularLocation>
        <location evidence="1">Membrane</location>
        <topology evidence="1">Single-pass membrane protein</topology>
    </subcellularLocation>
</comment>
<evidence type="ECO:0000259" key="16">
    <source>
        <dbReference type="Pfam" id="PF03717"/>
    </source>
</evidence>
<dbReference type="Gene3D" id="3.90.1310.10">
    <property type="entry name" value="Penicillin-binding protein 2a (Domain 2)"/>
    <property type="match status" value="1"/>
</dbReference>
<sequence length="627" mass="66870">MNRRGAPRARLAVLHVVVVALLLTLLGRLWQVQIMSGAAYEEAAVETRVRQIALPALRGQILDREGRPLVANRSLPVVSVDHMALRDQPDGGRAVLTRLAGVLGQSYADLAAKTRLCTREVPRPCWPGSPYEPIPVTADVDVRTAFQIMERAREFPGVSTGLQPIRSYPYGTAAAQVLGYLQPAPREEAAPKDATGVTMVGRAGLEAVYERDLAGTPGRRLVAVDSAGRVGRQLRQTDPVPGNDLVTSIDADVQQLAEQALGRATRRAGDGGAAVVMEARTGRVVALAGAPTYDPNVWTGGITTAEYERLFGAEGGRPLLARAVAGEWAPGSTWKVVSASAAINAGYSTTAWYDCPGSYRVGARDFRNYRGLDLGPMDIRKALVVSCDTIFYRFAEELWRRDGGLSPVARPADVMQRTARAFGFGEPTGIDLPGEAAGRVPGRAWKKARAEGAATEAERREAATWWPGDAANFSIGQGDVLVTPVQLARAYAAIANGGTLFSPRVAQRVQRDGEVVREIEPQVVGRLPVSAQVLAYIRSALADVTRVGTAEEAFKGFPRAKLAVAGKTGTAEVAGRRDTSWFASFAPAASPEYVVVVMVSQGGKGGDVAAPVAREIWAGMYGLEDPR</sequence>
<dbReference type="GO" id="GO:0009002">
    <property type="term" value="F:serine-type D-Ala-D-Ala carboxypeptidase activity"/>
    <property type="evidence" value="ECO:0007669"/>
    <property type="project" value="InterPro"/>
</dbReference>
<keyword evidence="8" id="KW-0378">Hydrolase</keyword>
<gene>
    <name evidence="17" type="ORF">HNP84_007866</name>
</gene>
<dbReference type="GO" id="GO:0071555">
    <property type="term" value="P:cell wall organization"/>
    <property type="evidence" value="ECO:0007669"/>
    <property type="project" value="UniProtKB-KW"/>
</dbReference>
<feature type="domain" description="Penicillin-binding protein transpeptidase" evidence="15">
    <location>
        <begin position="272"/>
        <end position="616"/>
    </location>
</feature>
<dbReference type="EMBL" id="JACHGN010000021">
    <property type="protein sequence ID" value="MBB5138113.1"/>
    <property type="molecule type" value="Genomic_DNA"/>
</dbReference>
<evidence type="ECO:0000256" key="13">
    <source>
        <dbReference type="ARBA" id="ARBA00023316"/>
    </source>
</evidence>
<evidence type="ECO:0000256" key="3">
    <source>
        <dbReference type="ARBA" id="ARBA00007171"/>
    </source>
</evidence>
<keyword evidence="6" id="KW-0645">Protease</keyword>
<protein>
    <submittedName>
        <fullName evidence="17">Penicillin-binding protein 2</fullName>
    </submittedName>
</protein>
<comment type="similarity">
    <text evidence="3">Belongs to the transpeptidase family.</text>
</comment>
<dbReference type="PANTHER" id="PTHR30627">
    <property type="entry name" value="PEPTIDOGLYCAN D,D-TRANSPEPTIDASE"/>
    <property type="match status" value="1"/>
</dbReference>
<dbReference type="InterPro" id="IPR005311">
    <property type="entry name" value="PBP_dimer"/>
</dbReference>
<evidence type="ECO:0000256" key="14">
    <source>
        <dbReference type="SAM" id="Phobius"/>
    </source>
</evidence>
<keyword evidence="13" id="KW-0961">Cell wall biogenesis/degradation</keyword>
<dbReference type="Proteomes" id="UP000578449">
    <property type="component" value="Unassembled WGS sequence"/>
</dbReference>
<evidence type="ECO:0000313" key="17">
    <source>
        <dbReference type="EMBL" id="MBB5138113.1"/>
    </source>
</evidence>
<keyword evidence="10" id="KW-0573">Peptidoglycan synthesis</keyword>
<feature type="transmembrane region" description="Helical" evidence="14">
    <location>
        <begin position="12"/>
        <end position="30"/>
    </location>
</feature>